<feature type="region of interest" description="Important for the catalytic mechanism of dephosphorylation" evidence="14">
    <location>
        <begin position="274"/>
        <end position="279"/>
    </location>
</feature>
<dbReference type="EC" id="2.7.11.-" evidence="14"/>
<dbReference type="EC" id="2.7.4.-" evidence="14"/>
<organism evidence="17 18">
    <name type="scientific">Thiohalorhabdus denitrificans</name>
    <dbReference type="NCBI Taxonomy" id="381306"/>
    <lineage>
        <taxon>Bacteria</taxon>
        <taxon>Pseudomonadati</taxon>
        <taxon>Pseudomonadota</taxon>
        <taxon>Gammaproteobacteria</taxon>
        <taxon>Thiohalorhabdales</taxon>
        <taxon>Thiohalorhabdaceae</taxon>
        <taxon>Thiohalorhabdus</taxon>
    </lineage>
</organism>
<comment type="miscellaneous">
    <text evidence="14">Both phosphorylation and phosphorolysis are carried out by the same active site and suggest a common mechanism for both reactions.</text>
</comment>
<protein>
    <recommendedName>
        <fullName evidence="14">HPr kinase/phosphorylase</fullName>
        <shortName evidence="14">HPrK/P</shortName>
        <ecNumber evidence="14">2.7.11.-</ecNumber>
        <ecNumber evidence="14">2.7.4.-</ecNumber>
    </recommendedName>
    <alternativeName>
        <fullName evidence="14">HPr(Ser) kinase/phosphorylase</fullName>
    </alternativeName>
</protein>
<dbReference type="AlphaFoldDB" id="A0A0N8PNB1"/>
<dbReference type="GO" id="GO:0005524">
    <property type="term" value="F:ATP binding"/>
    <property type="evidence" value="ECO:0007669"/>
    <property type="project" value="UniProtKB-UniRule"/>
</dbReference>
<evidence type="ECO:0000256" key="6">
    <source>
        <dbReference type="ARBA" id="ARBA00022679"/>
    </source>
</evidence>
<comment type="function">
    <text evidence="14">Catalyzes the ATP- as well as the pyrophosphate-dependent phosphorylation of a specific serine residue in HPr, a phosphocarrier protein of the phosphoenolpyruvate-dependent sugar phosphotransferase system (PTS). HprK/P also catalyzes the pyrophosphate-producing, inorganic phosphate-dependent dephosphorylation (phosphorolysis) of seryl-phosphorylated HPr (P-Ser-HPr).</text>
</comment>
<sequence length="323" mass="35586">MSATTITVEEVFNAQAEPLGLEWVAARAAGDHEIESEMVQKPSLALAGQLDFVYPNRLQVFGRAEISFLNKMALGDRRAALEGLFGKGLSALVVSDRGRQDLPPELTEVAEAHSTPLLLARLSSPRLVHHLHHYLSRVLAERTTVHGVFLDVMGLGTLLTGPSGVGKSEVALELLTRGHHLIADDAPELAAEVPGMLVGRSPELLQDHMEVRGLGILNIRHLFGPATIVASKRLRLIIQFKRVQGDDLSQIDRLQQEQDTQSILGIEIPRVVLPVTPGRNLAVMVEVAVQSYFHKASGFNPEKDFRDRLRKRLLEDDRGGEWN</sequence>
<dbReference type="Pfam" id="PF07475">
    <property type="entry name" value="Hpr_kinase_C"/>
    <property type="match status" value="1"/>
</dbReference>
<dbReference type="InterPro" id="IPR003755">
    <property type="entry name" value="HPr(Ser)_kin/Pase"/>
</dbReference>
<dbReference type="RefSeq" id="WP_054965267.1">
    <property type="nucleotide sequence ID" value="NZ_FMUN01000005.1"/>
</dbReference>
<comment type="catalytic activity">
    <reaction evidence="13 14">
        <text>[HPr protein]-O-phospho-L-serine + phosphate + H(+) = [HPr protein]-L-serine + diphosphate</text>
        <dbReference type="Rhea" id="RHEA:46604"/>
        <dbReference type="Rhea" id="RHEA-COMP:11602"/>
        <dbReference type="Rhea" id="RHEA-COMP:11603"/>
        <dbReference type="ChEBI" id="CHEBI:15378"/>
        <dbReference type="ChEBI" id="CHEBI:29999"/>
        <dbReference type="ChEBI" id="CHEBI:33019"/>
        <dbReference type="ChEBI" id="CHEBI:43474"/>
        <dbReference type="ChEBI" id="CHEBI:83421"/>
    </reaction>
</comment>
<dbReference type="Gene3D" id="3.40.1390.20">
    <property type="entry name" value="HprK N-terminal domain-like"/>
    <property type="match status" value="1"/>
</dbReference>
<dbReference type="InterPro" id="IPR028979">
    <property type="entry name" value="Ser_kin/Pase_Hpr-like_N_sf"/>
</dbReference>
<evidence type="ECO:0000256" key="9">
    <source>
        <dbReference type="ARBA" id="ARBA00022777"/>
    </source>
</evidence>
<comment type="similarity">
    <text evidence="3 14">Belongs to the HPrK/P family.</text>
</comment>
<dbReference type="InterPro" id="IPR011126">
    <property type="entry name" value="Hpr_kin/Pase_Hpr_N"/>
</dbReference>
<evidence type="ECO:0000256" key="2">
    <source>
        <dbReference type="ARBA" id="ARBA00001946"/>
    </source>
</evidence>
<evidence type="ECO:0000256" key="10">
    <source>
        <dbReference type="ARBA" id="ARBA00022840"/>
    </source>
</evidence>
<keyword evidence="12 14" id="KW-0511">Multifunctional enzyme</keyword>
<dbReference type="CDD" id="cd01918">
    <property type="entry name" value="HprK_C"/>
    <property type="match status" value="1"/>
</dbReference>
<dbReference type="GO" id="GO:0004674">
    <property type="term" value="F:protein serine/threonine kinase activity"/>
    <property type="evidence" value="ECO:0007669"/>
    <property type="project" value="UniProtKB-KW"/>
</dbReference>
<evidence type="ECO:0000256" key="1">
    <source>
        <dbReference type="ARBA" id="ARBA00001120"/>
    </source>
</evidence>
<keyword evidence="6 14" id="KW-0808">Transferase</keyword>
<keyword evidence="10 14" id="KW-0067">ATP-binding</keyword>
<evidence type="ECO:0000256" key="13">
    <source>
        <dbReference type="ARBA" id="ARBA00047657"/>
    </source>
</evidence>
<dbReference type="InterPro" id="IPR011104">
    <property type="entry name" value="Hpr_kin/Pase_C"/>
</dbReference>
<feature type="binding site" evidence="14">
    <location>
        <position position="168"/>
    </location>
    <ligand>
        <name>Mg(2+)</name>
        <dbReference type="ChEBI" id="CHEBI:18420"/>
    </ligand>
</feature>
<feature type="active site" evidence="14">
    <location>
        <position position="146"/>
    </location>
</feature>
<keyword evidence="7 14" id="KW-0479">Metal-binding</keyword>
<dbReference type="STRING" id="381306.AN478_03630"/>
<dbReference type="SUPFAM" id="SSF75138">
    <property type="entry name" value="HprK N-terminal domain-like"/>
    <property type="match status" value="1"/>
</dbReference>
<evidence type="ECO:0000256" key="8">
    <source>
        <dbReference type="ARBA" id="ARBA00022741"/>
    </source>
</evidence>
<feature type="binding site" evidence="14">
    <location>
        <begin position="161"/>
        <end position="168"/>
    </location>
    <ligand>
        <name>ATP</name>
        <dbReference type="ChEBI" id="CHEBI:30616"/>
    </ligand>
</feature>
<dbReference type="EMBL" id="FMUN01000005">
    <property type="protein sequence ID" value="SCY41070.1"/>
    <property type="molecule type" value="Genomic_DNA"/>
</dbReference>
<accession>A0A0N8PNB1</accession>
<evidence type="ECO:0000256" key="14">
    <source>
        <dbReference type="HAMAP-Rule" id="MF_01249"/>
    </source>
</evidence>
<dbReference type="GO" id="GO:0000155">
    <property type="term" value="F:phosphorelay sensor kinase activity"/>
    <property type="evidence" value="ECO:0007669"/>
    <property type="project" value="InterPro"/>
</dbReference>
<name>A0A0N8PNB1_9GAMM</name>
<keyword evidence="18" id="KW-1185">Reference proteome</keyword>
<evidence type="ECO:0000259" key="15">
    <source>
        <dbReference type="Pfam" id="PF02603"/>
    </source>
</evidence>
<feature type="active site" evidence="14">
    <location>
        <position position="253"/>
    </location>
</feature>
<keyword evidence="8 14" id="KW-0547">Nucleotide-binding</keyword>
<dbReference type="GO" id="GO:0006109">
    <property type="term" value="P:regulation of carbohydrate metabolic process"/>
    <property type="evidence" value="ECO:0007669"/>
    <property type="project" value="UniProtKB-UniRule"/>
</dbReference>
<dbReference type="NCBIfam" id="TIGR00679">
    <property type="entry name" value="hpr-ser"/>
    <property type="match status" value="1"/>
</dbReference>
<feature type="binding site" evidence="14">
    <location>
        <position position="210"/>
    </location>
    <ligand>
        <name>Mg(2+)</name>
        <dbReference type="ChEBI" id="CHEBI:18420"/>
    </ligand>
</feature>
<dbReference type="Proteomes" id="UP000183104">
    <property type="component" value="Unassembled WGS sequence"/>
</dbReference>
<dbReference type="PANTHER" id="PTHR30305:SF1">
    <property type="entry name" value="HPR KINASE_PHOSPHORYLASE"/>
    <property type="match status" value="1"/>
</dbReference>
<dbReference type="InterPro" id="IPR027417">
    <property type="entry name" value="P-loop_NTPase"/>
</dbReference>
<feature type="active site" evidence="14">
    <location>
        <position position="167"/>
    </location>
</feature>
<keyword evidence="9 14" id="KW-0418">Kinase</keyword>
<dbReference type="OrthoDB" id="9778803at2"/>
<dbReference type="PANTHER" id="PTHR30305">
    <property type="entry name" value="PROTEIN YJDM-RELATED"/>
    <property type="match status" value="1"/>
</dbReference>
<dbReference type="GO" id="GO:0004712">
    <property type="term" value="F:protein serine/threonine/tyrosine kinase activity"/>
    <property type="evidence" value="ECO:0007669"/>
    <property type="project" value="UniProtKB-UniRule"/>
</dbReference>
<dbReference type="Gene3D" id="3.40.50.300">
    <property type="entry name" value="P-loop containing nucleotide triphosphate hydrolases"/>
    <property type="match status" value="1"/>
</dbReference>
<feature type="domain" description="HPr(Ser) kinase/phosphorylase N-terminal" evidence="15">
    <location>
        <begin position="6"/>
        <end position="135"/>
    </location>
</feature>
<evidence type="ECO:0000256" key="3">
    <source>
        <dbReference type="ARBA" id="ARBA00006883"/>
    </source>
</evidence>
<comment type="catalytic activity">
    <reaction evidence="1 14">
        <text>[HPr protein]-L-serine + ATP = [HPr protein]-O-phospho-L-serine + ADP + H(+)</text>
        <dbReference type="Rhea" id="RHEA:46600"/>
        <dbReference type="Rhea" id="RHEA-COMP:11602"/>
        <dbReference type="Rhea" id="RHEA-COMP:11603"/>
        <dbReference type="ChEBI" id="CHEBI:15378"/>
        <dbReference type="ChEBI" id="CHEBI:29999"/>
        <dbReference type="ChEBI" id="CHEBI:30616"/>
        <dbReference type="ChEBI" id="CHEBI:83421"/>
        <dbReference type="ChEBI" id="CHEBI:456216"/>
    </reaction>
</comment>
<comment type="subunit">
    <text evidence="4 14">Homohexamer.</text>
</comment>
<comment type="cofactor">
    <cofactor evidence="2 14">
        <name>Mg(2+)</name>
        <dbReference type="ChEBI" id="CHEBI:18420"/>
    </cofactor>
</comment>
<gene>
    <name evidence="14" type="primary">hprK</name>
    <name evidence="17" type="ORF">SAMN05661077_2052</name>
</gene>
<evidence type="ECO:0000256" key="5">
    <source>
        <dbReference type="ARBA" id="ARBA00022527"/>
    </source>
</evidence>
<keyword evidence="11 14" id="KW-0460">Magnesium</keyword>
<comment type="domain">
    <text evidence="14">The Walker A ATP-binding motif also binds Pi and PPi.</text>
</comment>
<evidence type="ECO:0000313" key="17">
    <source>
        <dbReference type="EMBL" id="SCY41070.1"/>
    </source>
</evidence>
<keyword evidence="5 14" id="KW-0723">Serine/threonine-protein kinase</keyword>
<dbReference type="SUPFAM" id="SSF53795">
    <property type="entry name" value="PEP carboxykinase-like"/>
    <property type="match status" value="1"/>
</dbReference>
<dbReference type="GO" id="GO:0000287">
    <property type="term" value="F:magnesium ion binding"/>
    <property type="evidence" value="ECO:0007669"/>
    <property type="project" value="UniProtKB-UniRule"/>
</dbReference>
<dbReference type="Pfam" id="PF02603">
    <property type="entry name" value="Hpr_kinase_N"/>
    <property type="match status" value="1"/>
</dbReference>
<evidence type="ECO:0000256" key="7">
    <source>
        <dbReference type="ARBA" id="ARBA00022723"/>
    </source>
</evidence>
<feature type="active site" description="Proton acceptor; for phosphorylation activity. Proton donor; for dephosphorylation activity" evidence="14">
    <location>
        <position position="185"/>
    </location>
</feature>
<dbReference type="HAMAP" id="MF_01249">
    <property type="entry name" value="HPr_kinase"/>
    <property type="match status" value="1"/>
</dbReference>
<evidence type="ECO:0000256" key="11">
    <source>
        <dbReference type="ARBA" id="ARBA00022842"/>
    </source>
</evidence>
<reference evidence="18" key="1">
    <citation type="submission" date="2016-10" db="EMBL/GenBank/DDBJ databases">
        <authorList>
            <person name="Varghese N."/>
        </authorList>
    </citation>
    <scope>NUCLEOTIDE SEQUENCE [LARGE SCALE GENOMIC DNA]</scope>
    <source>
        <strain evidence="18">HL 19</strain>
    </source>
</reference>
<feature type="domain" description="HPr kinase/phosphorylase C-terminal" evidence="16">
    <location>
        <begin position="139"/>
        <end position="308"/>
    </location>
</feature>
<evidence type="ECO:0000313" key="18">
    <source>
        <dbReference type="Proteomes" id="UP000183104"/>
    </source>
</evidence>
<dbReference type="PATRIC" id="fig|381306.5.peg.1212"/>
<feature type="region of interest" description="Important for the catalytic mechanism of both phosphorylation and dephosphorylation" evidence="14">
    <location>
        <begin position="209"/>
        <end position="218"/>
    </location>
</feature>
<evidence type="ECO:0000256" key="12">
    <source>
        <dbReference type="ARBA" id="ARBA00023268"/>
    </source>
</evidence>
<evidence type="ECO:0000259" key="16">
    <source>
        <dbReference type="Pfam" id="PF07475"/>
    </source>
</evidence>
<dbReference type="FunFam" id="3.40.50.300:FF:000174">
    <property type="entry name" value="HPr kinase/phosphorylase"/>
    <property type="match status" value="1"/>
</dbReference>
<proteinExistence type="inferred from homology"/>
<evidence type="ECO:0000256" key="4">
    <source>
        <dbReference type="ARBA" id="ARBA00011643"/>
    </source>
</evidence>